<accession>A0A0F9FG51</accession>
<organism evidence="1">
    <name type="scientific">marine sediment metagenome</name>
    <dbReference type="NCBI Taxonomy" id="412755"/>
    <lineage>
        <taxon>unclassified sequences</taxon>
        <taxon>metagenomes</taxon>
        <taxon>ecological metagenomes</taxon>
    </lineage>
</organism>
<name>A0A0F9FG51_9ZZZZ</name>
<dbReference type="Gene3D" id="2.60.40.10">
    <property type="entry name" value="Immunoglobulins"/>
    <property type="match status" value="1"/>
</dbReference>
<proteinExistence type="predicted"/>
<comment type="caution">
    <text evidence="1">The sequence shown here is derived from an EMBL/GenBank/DDBJ whole genome shotgun (WGS) entry which is preliminary data.</text>
</comment>
<dbReference type="EMBL" id="LAZR01032718">
    <property type="protein sequence ID" value="KKL50112.1"/>
    <property type="molecule type" value="Genomic_DNA"/>
</dbReference>
<gene>
    <name evidence="1" type="ORF">LCGC14_2308750</name>
</gene>
<dbReference type="InterPro" id="IPR013783">
    <property type="entry name" value="Ig-like_fold"/>
</dbReference>
<sequence>MSPYMKEVVNDRQTTINHNFVTGHEYEFVVRAVGPDGTEEAIEHAVRDVVDIVGEQFPPDVPTTLTATGFLLSISLAWVNPTNYDMDKMEIWRSELDDVTGAVKIAEVRGTSYLDSIGESGITRYYWIKAVDTSGNVSGFYPLSSTGVSATTVGVVATDIDDFAVTATKMFNKTIILTGDAWINNSPGAGSVAWNAHNVVYNGAAYPISAGNTASPYIYWTIGNTTYSSGASHPTLGTTAFMVAINTSGIHTLVWNSSANMVIGTAFIANLAVTNAKIALLAVDTAQIALLAVETAQINNLAVTDAKINTLTANKLTAGTIDASVITVTNLNATNLTAGTLPVARVGATSIESSKLGVTVITGGKIVTGLLTATNIQTGTLTGRRVQTASSGQRIVLDVADNTLKMYDAGGGGGTLKVLIDDNLPSVGVAGVW</sequence>
<evidence type="ECO:0008006" key="2">
    <source>
        <dbReference type="Google" id="ProtNLM"/>
    </source>
</evidence>
<reference evidence="1" key="1">
    <citation type="journal article" date="2015" name="Nature">
        <title>Complex archaea that bridge the gap between prokaryotes and eukaryotes.</title>
        <authorList>
            <person name="Spang A."/>
            <person name="Saw J.H."/>
            <person name="Jorgensen S.L."/>
            <person name="Zaremba-Niedzwiedzka K."/>
            <person name="Martijn J."/>
            <person name="Lind A.E."/>
            <person name="van Eijk R."/>
            <person name="Schleper C."/>
            <person name="Guy L."/>
            <person name="Ettema T.J."/>
        </authorList>
    </citation>
    <scope>NUCLEOTIDE SEQUENCE</scope>
</reference>
<feature type="non-terminal residue" evidence="1">
    <location>
        <position position="433"/>
    </location>
</feature>
<protein>
    <recommendedName>
        <fullName evidence="2">Fibronectin type-III domain-containing protein</fullName>
    </recommendedName>
</protein>
<dbReference type="AlphaFoldDB" id="A0A0F9FG51"/>
<evidence type="ECO:0000313" key="1">
    <source>
        <dbReference type="EMBL" id="KKL50112.1"/>
    </source>
</evidence>